<keyword evidence="2" id="KW-0833">Ubl conjugation pathway</keyword>
<evidence type="ECO:0000256" key="1">
    <source>
        <dbReference type="ARBA" id="ARBA00004906"/>
    </source>
</evidence>
<organism evidence="7 8">
    <name type="scientific">Dioscorea zingiberensis</name>
    <dbReference type="NCBI Taxonomy" id="325984"/>
    <lineage>
        <taxon>Eukaryota</taxon>
        <taxon>Viridiplantae</taxon>
        <taxon>Streptophyta</taxon>
        <taxon>Embryophyta</taxon>
        <taxon>Tracheophyta</taxon>
        <taxon>Spermatophyta</taxon>
        <taxon>Magnoliopsida</taxon>
        <taxon>Liliopsida</taxon>
        <taxon>Dioscoreales</taxon>
        <taxon>Dioscoreaceae</taxon>
        <taxon>Dioscorea</taxon>
    </lineage>
</organism>
<dbReference type="EMBL" id="JAGGNH010000002">
    <property type="protein sequence ID" value="KAJ0982130.1"/>
    <property type="molecule type" value="Genomic_DNA"/>
</dbReference>
<name>A0A9D5CYA9_9LILI</name>
<feature type="region of interest" description="Disordered" evidence="5">
    <location>
        <begin position="1"/>
        <end position="77"/>
    </location>
</feature>
<dbReference type="Proteomes" id="UP001085076">
    <property type="component" value="Miscellaneous, Linkage group lg02"/>
</dbReference>
<dbReference type="Pfam" id="PF03000">
    <property type="entry name" value="NPH3"/>
    <property type="match status" value="1"/>
</dbReference>
<evidence type="ECO:0000313" key="8">
    <source>
        <dbReference type="Proteomes" id="UP001085076"/>
    </source>
</evidence>
<evidence type="ECO:0000259" key="6">
    <source>
        <dbReference type="PROSITE" id="PS51649"/>
    </source>
</evidence>
<protein>
    <recommendedName>
        <fullName evidence="6">NPH3 domain-containing protein</fullName>
    </recommendedName>
</protein>
<evidence type="ECO:0000256" key="2">
    <source>
        <dbReference type="ARBA" id="ARBA00022786"/>
    </source>
</evidence>
<feature type="coiled-coil region" evidence="4">
    <location>
        <begin position="364"/>
        <end position="391"/>
    </location>
</feature>
<dbReference type="PANTHER" id="PTHR32370">
    <property type="entry name" value="OS12G0117600 PROTEIN"/>
    <property type="match status" value="1"/>
</dbReference>
<reference evidence="7" key="2">
    <citation type="journal article" date="2022" name="Hortic Res">
        <title>The genome of Dioscorea zingiberensis sheds light on the biosynthesis, origin and evolution of the medicinally important diosgenin saponins.</title>
        <authorList>
            <person name="Li Y."/>
            <person name="Tan C."/>
            <person name="Li Z."/>
            <person name="Guo J."/>
            <person name="Li S."/>
            <person name="Chen X."/>
            <person name="Wang C."/>
            <person name="Dai X."/>
            <person name="Yang H."/>
            <person name="Song W."/>
            <person name="Hou L."/>
            <person name="Xu J."/>
            <person name="Tong Z."/>
            <person name="Xu A."/>
            <person name="Yuan X."/>
            <person name="Wang W."/>
            <person name="Yang Q."/>
            <person name="Chen L."/>
            <person name="Sun Z."/>
            <person name="Wang K."/>
            <person name="Pan B."/>
            <person name="Chen J."/>
            <person name="Bao Y."/>
            <person name="Liu F."/>
            <person name="Qi X."/>
            <person name="Gang D.R."/>
            <person name="Wen J."/>
            <person name="Li J."/>
        </authorList>
    </citation>
    <scope>NUCLEOTIDE SEQUENCE</scope>
    <source>
        <strain evidence="7">Dzin_1.0</strain>
    </source>
</reference>
<dbReference type="OrthoDB" id="407106at2759"/>
<accession>A0A9D5CYA9</accession>
<reference evidence="7" key="1">
    <citation type="submission" date="2021-03" db="EMBL/GenBank/DDBJ databases">
        <authorList>
            <person name="Li Z."/>
            <person name="Yang C."/>
        </authorList>
    </citation>
    <scope>NUCLEOTIDE SEQUENCE</scope>
    <source>
        <strain evidence="7">Dzin_1.0</strain>
        <tissue evidence="7">Leaf</tissue>
    </source>
</reference>
<keyword evidence="8" id="KW-1185">Reference proteome</keyword>
<dbReference type="Pfam" id="PF00651">
    <property type="entry name" value="BTB"/>
    <property type="match status" value="1"/>
</dbReference>
<evidence type="ECO:0000256" key="3">
    <source>
        <dbReference type="PROSITE-ProRule" id="PRU00982"/>
    </source>
</evidence>
<evidence type="ECO:0000256" key="5">
    <source>
        <dbReference type="SAM" id="MobiDB-lite"/>
    </source>
</evidence>
<evidence type="ECO:0000256" key="4">
    <source>
        <dbReference type="SAM" id="Coils"/>
    </source>
</evidence>
<comment type="caution">
    <text evidence="7">The sequence shown here is derived from an EMBL/GenBank/DDBJ whole genome shotgun (WGS) entry which is preliminary data.</text>
</comment>
<comment type="pathway">
    <text evidence="1">Protein modification; protein ubiquitination.</text>
</comment>
<dbReference type="InterPro" id="IPR027356">
    <property type="entry name" value="NPH3_dom"/>
</dbReference>
<dbReference type="PROSITE" id="PS51649">
    <property type="entry name" value="NPH3"/>
    <property type="match status" value="1"/>
</dbReference>
<dbReference type="InterPro" id="IPR043454">
    <property type="entry name" value="NPH3/RPT2-like"/>
</dbReference>
<feature type="compositionally biased region" description="Low complexity" evidence="5">
    <location>
        <begin position="40"/>
        <end position="62"/>
    </location>
</feature>
<feature type="domain" description="NPH3" evidence="6">
    <location>
        <begin position="231"/>
        <end position="315"/>
    </location>
</feature>
<dbReference type="AlphaFoldDB" id="A0A9D5CYA9"/>
<dbReference type="InterPro" id="IPR011333">
    <property type="entry name" value="SKP1/BTB/POZ_sf"/>
</dbReference>
<proteinExistence type="inferred from homology"/>
<dbReference type="Gene3D" id="3.30.710.10">
    <property type="entry name" value="Potassium Channel Kv1.1, Chain A"/>
    <property type="match status" value="1"/>
</dbReference>
<dbReference type="SUPFAM" id="SSF54695">
    <property type="entry name" value="POZ domain"/>
    <property type="match status" value="1"/>
</dbReference>
<sequence>MEQQPERQRMRGWQELGVVETIYEEEQEDEDEDEEEEGQQDGSNSPSATSSPTITPSPRQSSSPPPPPSLQSRVEAWSQATGCKPDVVIQVHGQCFHLHKDPIIASGYLKRRLTGSSKVVIGQPSRVTAGTFAEIAAFCYGSDVVLTPLNFAGVRVAAEWLEIEGLVGRTEAYLKEELAREPKSAGIVLRQCLEMLPDAVAATIAGRILETLGSADGGGVNELWIEDLVELKVEEFVLIAGAMRARDSQNHDVLYRIVDHYLQKNGGKLGEEERNRICYMVDCTKLSQQHLLDLVQNPRMPLRFIVQAMLVDQLYTRQAFYHRTAAATVDPRKASNTQTTNVTLGEILERDAALRQAAHIKASMEATSFRLESLERELAGLRRRLRWSEEKRVEVESVRSESFSYFRDEDEVTGPAVVGSPGRGCKGRQRNGRGLGRRLLYGLRRVFRPPARREEDGRRWSGEADGEVVVVEERMMVRHKRNSSFA</sequence>
<keyword evidence="4" id="KW-0175">Coiled coil</keyword>
<feature type="compositionally biased region" description="Acidic residues" evidence="5">
    <location>
        <begin position="22"/>
        <end position="39"/>
    </location>
</feature>
<comment type="similarity">
    <text evidence="3">Belongs to the NPH3 family.</text>
</comment>
<evidence type="ECO:0000313" key="7">
    <source>
        <dbReference type="EMBL" id="KAJ0982130.1"/>
    </source>
</evidence>
<gene>
    <name evidence="7" type="ORF">J5N97_010385</name>
</gene>
<dbReference type="InterPro" id="IPR000210">
    <property type="entry name" value="BTB/POZ_dom"/>
</dbReference>